<comment type="similarity">
    <text evidence="1">Belongs to the peptidase C1 family.</text>
</comment>
<dbReference type="Pfam" id="PF00112">
    <property type="entry name" value="Peptidase_C1"/>
    <property type="match status" value="1"/>
</dbReference>
<dbReference type="InterPro" id="IPR013201">
    <property type="entry name" value="Prot_inhib_I29"/>
</dbReference>
<evidence type="ECO:0000313" key="5">
    <source>
        <dbReference type="EMBL" id="QHU14496.1"/>
    </source>
</evidence>
<dbReference type="SMART" id="SM00848">
    <property type="entry name" value="Inhibitor_I29"/>
    <property type="match status" value="1"/>
</dbReference>
<protein>
    <recommendedName>
        <fullName evidence="6">Peptidase C1A papain C-terminal domain-containing protein</fullName>
    </recommendedName>
</protein>
<dbReference type="Pfam" id="PF08246">
    <property type="entry name" value="Inhibitor_I29"/>
    <property type="match status" value="1"/>
</dbReference>
<dbReference type="PANTHER" id="PTHR12411">
    <property type="entry name" value="CYSTEINE PROTEASE FAMILY C1-RELATED"/>
    <property type="match status" value="1"/>
</dbReference>
<evidence type="ECO:0000259" key="3">
    <source>
        <dbReference type="SMART" id="SM00645"/>
    </source>
</evidence>
<dbReference type="InterPro" id="IPR000668">
    <property type="entry name" value="Peptidase_C1A_C"/>
</dbReference>
<accession>A0A6C0KBP2</accession>
<dbReference type="Gene3D" id="3.90.70.10">
    <property type="entry name" value="Cysteine proteinases"/>
    <property type="match status" value="1"/>
</dbReference>
<dbReference type="FunFam" id="3.90.70.10:FF:000109">
    <property type="entry name" value="Cysteine protease"/>
    <property type="match status" value="1"/>
</dbReference>
<dbReference type="SUPFAM" id="SSF54001">
    <property type="entry name" value="Cysteine proteinases"/>
    <property type="match status" value="1"/>
</dbReference>
<evidence type="ECO:0000259" key="4">
    <source>
        <dbReference type="SMART" id="SM00848"/>
    </source>
</evidence>
<dbReference type="EMBL" id="MN740841">
    <property type="protein sequence ID" value="QHU14496.1"/>
    <property type="molecule type" value="Genomic_DNA"/>
</dbReference>
<evidence type="ECO:0000256" key="2">
    <source>
        <dbReference type="ARBA" id="ARBA00023157"/>
    </source>
</evidence>
<evidence type="ECO:0008006" key="6">
    <source>
        <dbReference type="Google" id="ProtNLM"/>
    </source>
</evidence>
<dbReference type="PROSITE" id="PS00139">
    <property type="entry name" value="THIOL_PROTEASE_CYS"/>
    <property type="match status" value="1"/>
</dbReference>
<dbReference type="InterPro" id="IPR038765">
    <property type="entry name" value="Papain-like_cys_pep_sf"/>
</dbReference>
<dbReference type="SMART" id="SM00645">
    <property type="entry name" value="Pept_C1"/>
    <property type="match status" value="1"/>
</dbReference>
<dbReference type="InterPro" id="IPR039417">
    <property type="entry name" value="Peptidase_C1A_papain-like"/>
</dbReference>
<reference evidence="5" key="1">
    <citation type="journal article" date="2020" name="Nature">
        <title>Giant virus diversity and host interactions through global metagenomics.</title>
        <authorList>
            <person name="Schulz F."/>
            <person name="Roux S."/>
            <person name="Paez-Espino D."/>
            <person name="Jungbluth S."/>
            <person name="Walsh D.A."/>
            <person name="Denef V.J."/>
            <person name="McMahon K.D."/>
            <person name="Konstantinidis K.T."/>
            <person name="Eloe-Fadrosh E.A."/>
            <person name="Kyrpides N.C."/>
            <person name="Woyke T."/>
        </authorList>
    </citation>
    <scope>NUCLEOTIDE SEQUENCE</scope>
    <source>
        <strain evidence="5">GVMAG-S-1102113-118</strain>
    </source>
</reference>
<proteinExistence type="inferred from homology"/>
<feature type="domain" description="Peptidase C1A papain C-terminal" evidence="3">
    <location>
        <begin position="157"/>
        <end position="366"/>
    </location>
</feature>
<dbReference type="CDD" id="cd02248">
    <property type="entry name" value="Peptidase_C1A"/>
    <property type="match status" value="1"/>
</dbReference>
<dbReference type="PRINTS" id="PR00705">
    <property type="entry name" value="PAPAIN"/>
</dbReference>
<dbReference type="InterPro" id="IPR000169">
    <property type="entry name" value="Pept_cys_AS"/>
</dbReference>
<dbReference type="InterPro" id="IPR013128">
    <property type="entry name" value="Peptidase_C1A"/>
</dbReference>
<name>A0A6C0KBP2_9ZZZZ</name>
<feature type="domain" description="Cathepsin propeptide inhibitor" evidence="4">
    <location>
        <begin position="73"/>
        <end position="133"/>
    </location>
</feature>
<organism evidence="5">
    <name type="scientific">viral metagenome</name>
    <dbReference type="NCBI Taxonomy" id="1070528"/>
    <lineage>
        <taxon>unclassified sequences</taxon>
        <taxon>metagenomes</taxon>
        <taxon>organismal metagenomes</taxon>
    </lineage>
</organism>
<dbReference type="GO" id="GO:0006508">
    <property type="term" value="P:proteolysis"/>
    <property type="evidence" value="ECO:0007669"/>
    <property type="project" value="InterPro"/>
</dbReference>
<keyword evidence="2" id="KW-1015">Disulfide bond</keyword>
<dbReference type="AlphaFoldDB" id="A0A6C0KBP2"/>
<evidence type="ECO:0000256" key="1">
    <source>
        <dbReference type="ARBA" id="ARBA00008455"/>
    </source>
</evidence>
<sequence>MQILLLLTALCAFAHGASWDPVCAACTQSQQGYCEALPDEFVGSCTDAFFKGTHPSHNCSRFCGPDENIYKDFAHFVDQWSRSFESYAEWNYRFDVFSANAAFVDAHNEKHRLGDVSYTLGLNRFADLTREEYSGFHGLEHHTQQQCVEFAPGWTSPPTEVDHRDNGMVTPVKDQGQCGSCWAFSTTGAVEGYWAMKTGDLVSLSEQQLVDCSSGFRGNHGCNGGLMDFAFEYIAENGICSEADYPYDAEKDSCAVCNTTATITGCYDVPPQDAKAMMSAVAIQPVSIAIEADQPSFQFYQSGVYDDPGCGSNLDHGVLVVGYTADAWIVKNSWGPSWGDGGYIYLSRDNTQEGQCGLLLQPSFPF</sequence>
<dbReference type="GO" id="GO:0008234">
    <property type="term" value="F:cysteine-type peptidase activity"/>
    <property type="evidence" value="ECO:0007669"/>
    <property type="project" value="InterPro"/>
</dbReference>